<reference evidence="1 2" key="1">
    <citation type="submission" date="2021-01" db="EMBL/GenBank/DDBJ databases">
        <title>Chromosome-level genome assembly of a human fungal pathogen reveals clustering of transcriptionally co-regulated genes.</title>
        <authorList>
            <person name="Voorhies M."/>
            <person name="Cohen S."/>
            <person name="Shea T.P."/>
            <person name="Petrus S."/>
            <person name="Munoz J.F."/>
            <person name="Poplawski S."/>
            <person name="Goldman W.E."/>
            <person name="Michael T."/>
            <person name="Cuomo C.A."/>
            <person name="Sil A."/>
            <person name="Beyhan S."/>
        </authorList>
    </citation>
    <scope>NUCLEOTIDE SEQUENCE [LARGE SCALE GENOMIC DNA]</scope>
    <source>
        <strain evidence="1 2">G184AR</strain>
    </source>
</reference>
<proteinExistence type="predicted"/>
<evidence type="ECO:0000313" key="2">
    <source>
        <dbReference type="Proteomes" id="UP000670092"/>
    </source>
</evidence>
<evidence type="ECO:0000313" key="1">
    <source>
        <dbReference type="EMBL" id="KAG5295912.1"/>
    </source>
</evidence>
<comment type="caution">
    <text evidence="1">The sequence shown here is derived from an EMBL/GenBank/DDBJ whole genome shotgun (WGS) entry which is preliminary data.</text>
</comment>
<dbReference type="Proteomes" id="UP000670092">
    <property type="component" value="Unassembled WGS sequence"/>
</dbReference>
<gene>
    <name evidence="1" type="ORF">I7I52_06342</name>
</gene>
<dbReference type="VEuPathDB" id="FungiDB:I7I52_06342"/>
<sequence length="92" mass="10310">MIYSVDCRQRVSGRTPYDDKTTSINMQNWRLNRTAKDLSIHMCTRRIRLGILSLSMGENMASPSAAVTLKNQDIQSTPFQPQKLGPLVLVGS</sequence>
<protein>
    <submittedName>
        <fullName evidence="1">Activating signal cointegrator 1 complex subunit 3</fullName>
    </submittedName>
</protein>
<dbReference type="AlphaFoldDB" id="A0A8H7YQP2"/>
<dbReference type="EMBL" id="JAEVHI010000003">
    <property type="protein sequence ID" value="KAG5295912.1"/>
    <property type="molecule type" value="Genomic_DNA"/>
</dbReference>
<name>A0A8H7YQP2_AJECA</name>
<organism evidence="1 2">
    <name type="scientific">Ajellomyces capsulatus</name>
    <name type="common">Darling's disease fungus</name>
    <name type="synonym">Histoplasma capsulatum</name>
    <dbReference type="NCBI Taxonomy" id="5037"/>
    <lineage>
        <taxon>Eukaryota</taxon>
        <taxon>Fungi</taxon>
        <taxon>Dikarya</taxon>
        <taxon>Ascomycota</taxon>
        <taxon>Pezizomycotina</taxon>
        <taxon>Eurotiomycetes</taxon>
        <taxon>Eurotiomycetidae</taxon>
        <taxon>Onygenales</taxon>
        <taxon>Ajellomycetaceae</taxon>
        <taxon>Histoplasma</taxon>
    </lineage>
</organism>
<accession>A0A8H7YQP2</accession>